<feature type="compositionally biased region" description="Basic and acidic residues" evidence="1">
    <location>
        <begin position="111"/>
        <end position="124"/>
    </location>
</feature>
<dbReference type="InParanoid" id="B7P4A0"/>
<evidence type="ECO:0000313" key="3">
    <source>
        <dbReference type="EnsemblMetazoa" id="ISCW001731-PA"/>
    </source>
</evidence>
<name>B7P4A0_IXOSC</name>
<reference evidence="3" key="2">
    <citation type="submission" date="2020-05" db="UniProtKB">
        <authorList>
            <consortium name="EnsemblMetazoa"/>
        </authorList>
    </citation>
    <scope>IDENTIFICATION</scope>
    <source>
        <strain evidence="3">wikel</strain>
    </source>
</reference>
<dbReference type="VEuPathDB" id="VectorBase:ISCW001731"/>
<evidence type="ECO:0000313" key="2">
    <source>
        <dbReference type="EMBL" id="EEC01422.1"/>
    </source>
</evidence>
<feature type="region of interest" description="Disordered" evidence="1">
    <location>
        <begin position="96"/>
        <end position="154"/>
    </location>
</feature>
<dbReference type="Proteomes" id="UP000001555">
    <property type="component" value="Unassembled WGS sequence"/>
</dbReference>
<dbReference type="PaxDb" id="6945-B7P4A0"/>
<feature type="compositionally biased region" description="Low complexity" evidence="1">
    <location>
        <begin position="128"/>
        <end position="139"/>
    </location>
</feature>
<dbReference type="VEuPathDB" id="VectorBase:ISCI001731"/>
<evidence type="ECO:0000256" key="1">
    <source>
        <dbReference type="SAM" id="MobiDB-lite"/>
    </source>
</evidence>
<organism>
    <name type="scientific">Ixodes scapularis</name>
    <name type="common">Black-legged tick</name>
    <name type="synonym">Deer tick</name>
    <dbReference type="NCBI Taxonomy" id="6945"/>
    <lineage>
        <taxon>Eukaryota</taxon>
        <taxon>Metazoa</taxon>
        <taxon>Ecdysozoa</taxon>
        <taxon>Arthropoda</taxon>
        <taxon>Chelicerata</taxon>
        <taxon>Arachnida</taxon>
        <taxon>Acari</taxon>
        <taxon>Parasitiformes</taxon>
        <taxon>Ixodida</taxon>
        <taxon>Ixodoidea</taxon>
        <taxon>Ixodidae</taxon>
        <taxon>Ixodinae</taxon>
        <taxon>Ixodes</taxon>
    </lineage>
</organism>
<dbReference type="HOGENOM" id="CLU_1043093_0_0_1"/>
<dbReference type="EMBL" id="ABJB010986884">
    <property type="status" value="NOT_ANNOTATED_CDS"/>
    <property type="molecule type" value="Genomic_DNA"/>
</dbReference>
<gene>
    <name evidence="2" type="ORF">IscW_ISCW001731</name>
</gene>
<proteinExistence type="predicted"/>
<protein>
    <submittedName>
        <fullName evidence="2 3">Uncharacterized protein</fullName>
    </submittedName>
</protein>
<dbReference type="AlphaFoldDB" id="B7P4A0"/>
<evidence type="ECO:0000313" key="4">
    <source>
        <dbReference type="Proteomes" id="UP000001555"/>
    </source>
</evidence>
<reference evidence="2 4" key="1">
    <citation type="submission" date="2008-03" db="EMBL/GenBank/DDBJ databases">
        <title>Annotation of Ixodes scapularis.</title>
        <authorList>
            <consortium name="Ixodes scapularis Genome Project Consortium"/>
            <person name="Caler E."/>
            <person name="Hannick L.I."/>
            <person name="Bidwell S."/>
            <person name="Joardar V."/>
            <person name="Thiagarajan M."/>
            <person name="Amedeo P."/>
            <person name="Galinsky K.J."/>
            <person name="Schobel S."/>
            <person name="Inman J."/>
            <person name="Hostetler J."/>
            <person name="Miller J."/>
            <person name="Hammond M."/>
            <person name="Megy K."/>
            <person name="Lawson D."/>
            <person name="Kodira C."/>
            <person name="Sutton G."/>
            <person name="Meyer J."/>
            <person name="Hill C.A."/>
            <person name="Birren B."/>
            <person name="Nene V."/>
            <person name="Collins F."/>
            <person name="Alarcon-Chaidez F."/>
            <person name="Wikel S."/>
            <person name="Strausberg R."/>
        </authorList>
    </citation>
    <scope>NUCLEOTIDE SEQUENCE [LARGE SCALE GENOMIC DNA]</scope>
    <source>
        <strain evidence="4">Wikel</strain>
        <strain evidence="2">Wikel colony</strain>
    </source>
</reference>
<dbReference type="EnsemblMetazoa" id="ISCW001731-RA">
    <property type="protein sequence ID" value="ISCW001731-PA"/>
    <property type="gene ID" value="ISCW001731"/>
</dbReference>
<sequence>MTKSQLELAKELLRIFDLQHVLAPSNASQRVELNYPNGTRSFVPSNPYWILMNKTLRDTFPNVIFAAEISRGPVSSISPFDTAPIGSTKRVMTIYGKTTNQKPAQPTRGYPPDREYPPRKDYPRQDFSSGSRRPPGESGKAQGPTGDDEDDPSRFDEFAAWKQLTRPPIAGGFPASFMPMGFGYPPFRGPQFGGGGGGGIGQGIGTILPVKKPKFKLLLGKGTFRSPLSLFGGGQQGWYCPCNYYPPAGRFVTTGFPGFWGGVPAGV</sequence>
<accession>B7P4A0</accession>
<dbReference type="EMBL" id="DS634467">
    <property type="protein sequence ID" value="EEC01422.1"/>
    <property type="molecule type" value="Genomic_DNA"/>
</dbReference>
<keyword evidence="4" id="KW-1185">Reference proteome</keyword>